<dbReference type="Gene3D" id="2.40.10.370">
    <property type="entry name" value="Protein of unknown function DUF3599"/>
    <property type="match status" value="1"/>
</dbReference>
<name>A0A926D2Y8_9FIRM</name>
<proteinExistence type="predicted"/>
<reference evidence="1" key="1">
    <citation type="submission" date="2020-08" db="EMBL/GenBank/DDBJ databases">
        <title>Genome public.</title>
        <authorList>
            <person name="Liu C."/>
            <person name="Sun Q."/>
        </authorList>
    </citation>
    <scope>NUCLEOTIDE SEQUENCE</scope>
    <source>
        <strain evidence="1">NSJ-53</strain>
    </source>
</reference>
<dbReference type="Proteomes" id="UP000623172">
    <property type="component" value="Unassembled WGS sequence"/>
</dbReference>
<dbReference type="InterPro" id="IPR038667">
    <property type="entry name" value="XkdH-like_sf"/>
</dbReference>
<sequence>MGYRDLTALFTDEADIFRRKAGSAGPFTTADTLEKVAEGIPCRLSQKGRVNLGESGLGEVYNAANFRLKLFLPPGTDIRQGDSVKVRRFGGDGATQFLAGFPFTYDSHVEVHLSFIGKA</sequence>
<evidence type="ECO:0000313" key="1">
    <source>
        <dbReference type="EMBL" id="MBC8530566.1"/>
    </source>
</evidence>
<protein>
    <submittedName>
        <fullName evidence="1">Uncharacterized protein</fullName>
    </submittedName>
</protein>
<keyword evidence="2" id="KW-1185">Reference proteome</keyword>
<dbReference type="RefSeq" id="WP_249314539.1">
    <property type="nucleotide sequence ID" value="NZ_JACRSR010000001.1"/>
</dbReference>
<evidence type="ECO:0000313" key="2">
    <source>
        <dbReference type="Proteomes" id="UP000623172"/>
    </source>
</evidence>
<comment type="caution">
    <text evidence="1">The sequence shown here is derived from an EMBL/GenBank/DDBJ whole genome shotgun (WGS) entry which is preliminary data.</text>
</comment>
<organism evidence="1 2">
    <name type="scientific">Gehongia tenuis</name>
    <dbReference type="NCBI Taxonomy" id="2763655"/>
    <lineage>
        <taxon>Bacteria</taxon>
        <taxon>Bacillati</taxon>
        <taxon>Bacillota</taxon>
        <taxon>Clostridia</taxon>
        <taxon>Christensenellales</taxon>
        <taxon>Christensenellaceae</taxon>
        <taxon>Gehongia</taxon>
    </lineage>
</organism>
<dbReference type="EMBL" id="JACRSR010000001">
    <property type="protein sequence ID" value="MBC8530566.1"/>
    <property type="molecule type" value="Genomic_DNA"/>
</dbReference>
<dbReference type="AlphaFoldDB" id="A0A926D2Y8"/>
<gene>
    <name evidence="1" type="ORF">H8696_01725</name>
</gene>
<accession>A0A926D2Y8</accession>